<organism evidence="3">
    <name type="scientific">Vermamoeba vermiformis</name>
    <name type="common">Amoeba</name>
    <name type="synonym">Hartmannella vermiformis</name>
    <dbReference type="NCBI Taxonomy" id="5778"/>
    <lineage>
        <taxon>Eukaryota</taxon>
        <taxon>Amoebozoa</taxon>
        <taxon>Tubulinea</taxon>
        <taxon>Echinamoebida</taxon>
        <taxon>Vermamoeba</taxon>
    </lineage>
</organism>
<dbReference type="SUPFAM" id="SSF102588">
    <property type="entry name" value="LmbE-like"/>
    <property type="match status" value="1"/>
</dbReference>
<dbReference type="InterPro" id="IPR037171">
    <property type="entry name" value="NagB/RpiA_transferase-like"/>
</dbReference>
<accession>V9I0K2</accession>
<dbReference type="PANTHER" id="PTHR42892:SF1">
    <property type="entry name" value="GLUCOSAMINE-6-PHOSPHATE ISOMERASE"/>
    <property type="match status" value="1"/>
</dbReference>
<evidence type="ECO:0000313" key="3">
    <source>
        <dbReference type="EMBL" id="AEA30120.1"/>
    </source>
</evidence>
<dbReference type="AlphaFoldDB" id="V9I0K2"/>
<keyword evidence="3" id="KW-0413">Isomerase</keyword>
<evidence type="ECO:0000256" key="1">
    <source>
        <dbReference type="ARBA" id="ARBA00006066"/>
    </source>
</evidence>
<dbReference type="GO" id="GO:0016853">
    <property type="term" value="F:isomerase activity"/>
    <property type="evidence" value="ECO:0007669"/>
    <property type="project" value="UniProtKB-KW"/>
</dbReference>
<protein>
    <recommendedName>
        <fullName evidence="2">N-acetylglucosaminylphosphatidylinositol deacetylase</fullName>
        <ecNumber evidence="2">3.5.1.89</ecNumber>
    </recommendedName>
</protein>
<gene>
    <name evidence="3" type="primary">GPI</name>
</gene>
<dbReference type="SUPFAM" id="SSF100950">
    <property type="entry name" value="NagB/RpiA/CoA transferase-like"/>
    <property type="match status" value="1"/>
</dbReference>
<dbReference type="Pfam" id="PF02585">
    <property type="entry name" value="PIG-L"/>
    <property type="match status" value="1"/>
</dbReference>
<dbReference type="InterPro" id="IPR024078">
    <property type="entry name" value="LmbE-like_dom_sf"/>
</dbReference>
<dbReference type="GO" id="GO:0000225">
    <property type="term" value="F:N-acetylglucosaminylphosphatidylinositol deacetylase activity"/>
    <property type="evidence" value="ECO:0007669"/>
    <property type="project" value="UniProtKB-EC"/>
</dbReference>
<comment type="similarity">
    <text evidence="1">Belongs to the PIGL family.</text>
</comment>
<proteinExistence type="inferred from homology"/>
<dbReference type="NCBIfam" id="NF002557">
    <property type="entry name" value="PRK02122.1"/>
    <property type="match status" value="1"/>
</dbReference>
<dbReference type="Gene3D" id="3.40.50.1360">
    <property type="match status" value="1"/>
</dbReference>
<name>V9I0K2_VERVE</name>
<dbReference type="EMBL" id="HM104303">
    <property type="protein sequence ID" value="AEA30120.1"/>
    <property type="molecule type" value="Genomic_DNA"/>
</dbReference>
<dbReference type="InterPro" id="IPR052960">
    <property type="entry name" value="GlcN6P_deaminase-like"/>
</dbReference>
<dbReference type="PANTHER" id="PTHR42892">
    <property type="entry name" value="GLUCOSAMINE-6-PHOSPHATE DEAMINASE-LIKE PROTEIN BT_0258-RELATED"/>
    <property type="match status" value="1"/>
</dbReference>
<dbReference type="Gene3D" id="3.40.50.10320">
    <property type="entry name" value="LmbE-like"/>
    <property type="match status" value="1"/>
</dbReference>
<evidence type="ECO:0000256" key="2">
    <source>
        <dbReference type="ARBA" id="ARBA00012176"/>
    </source>
</evidence>
<reference evidence="3" key="1">
    <citation type="submission" date="2010-04" db="EMBL/GenBank/DDBJ databases">
        <title>Characterization of the Entamoeba glucosamine phosphate isomerase.</title>
        <authorList>
            <person name="Kovacsics D."/>
            <person name="Malik S.-B."/>
            <person name="Eichinger D."/>
        </authorList>
    </citation>
    <scope>NUCLEOTIDE SEQUENCE</scope>
    <source>
        <strain evidence="3">CDC-19</strain>
    </source>
</reference>
<dbReference type="InterPro" id="IPR003737">
    <property type="entry name" value="GlcNAc_PI_deacetylase-related"/>
</dbReference>
<sequence>KVTRLDAASDFFNLEAVPRRAITMGVGTILAAKKIFMLAFSEGKSNIVKKAVEGPVDRNVAASFLQEHPNSQVVLDMPAATQLTRIKSPWLLIGNSSNYQLDFDERTMRRAVIWLSLHTNKPLLKLTEDDYIEANLTSLLNKYGPVHKLNVKVFAYLKSTITGWPGGKPGQEFINSGQQLPKLKFGGTTTRIPTDYVLENYKHINPEVNPNIKNQIFPKRVLIFSPHPDDDVISMGGTMIRLVEQGHIVHVAYQTSGDIAVWDDDVRRFANFATEFAKQFNLGGVEGFQKIEQGVEHFLDTKSAGQVDSAEIRKIKSLIRSTEARSAARYTGVHSENIHFLELPFYETGTVKKKPLGEEDVRIVAELLHKVQPHQIYAAGDLSDPHGTHRVCLQAVMKALHVVKTEEWFKECQLWLYRGAWQEWDPEDIEMAIPMSPQELEQK</sequence>
<dbReference type="EC" id="3.5.1.89" evidence="2"/>
<feature type="non-terminal residue" evidence="3">
    <location>
        <position position="443"/>
    </location>
</feature>
<feature type="non-terminal residue" evidence="3">
    <location>
        <position position="1"/>
    </location>
</feature>